<name>A0ABX2JHW9_9SPHN</name>
<dbReference type="InterPro" id="IPR013078">
    <property type="entry name" value="His_Pase_superF_clade-1"/>
</dbReference>
<dbReference type="SUPFAM" id="SSF53254">
    <property type="entry name" value="Phosphoglycerate mutase-like"/>
    <property type="match status" value="1"/>
</dbReference>
<dbReference type="Gene3D" id="3.40.50.1240">
    <property type="entry name" value="Phosphoglycerate mutase-like"/>
    <property type="match status" value="1"/>
</dbReference>
<proteinExistence type="predicted"/>
<dbReference type="InterPro" id="IPR029033">
    <property type="entry name" value="His_PPase_superfam"/>
</dbReference>
<keyword evidence="2" id="KW-1185">Reference proteome</keyword>
<accession>A0ABX2JHW9</accession>
<evidence type="ECO:0000313" key="2">
    <source>
        <dbReference type="Proteomes" id="UP000621447"/>
    </source>
</evidence>
<dbReference type="SMART" id="SM00855">
    <property type="entry name" value="PGAM"/>
    <property type="match status" value="1"/>
</dbReference>
<reference evidence="1 2" key="1">
    <citation type="submission" date="2020-06" db="EMBL/GenBank/DDBJ databases">
        <title>Sphingomonas hominis sp. nov., a member of the Sphingomonas, isolated from the hair of a 22-year-old girl.</title>
        <authorList>
            <person name="Zhang D.-F."/>
            <person name="Cui X.-W."/>
        </authorList>
    </citation>
    <scope>NUCLEOTIDE SEQUENCE [LARGE SCALE GENOMIC DNA]</scope>
    <source>
        <strain evidence="1 2">HHU CXW</strain>
    </source>
</reference>
<dbReference type="PANTHER" id="PTHR47623">
    <property type="entry name" value="OS09G0287300 PROTEIN"/>
    <property type="match status" value="1"/>
</dbReference>
<sequence>MEMSPVKTLTLLRHAKSGWDDPVARDFDRPLNPKGRRAAQTVGRELRRLGLAFDHVVASPAVRVEQTIDGVESGYGRALSPAYDRRIYLASAGSLLDVVRETSDDYARLLLIGHNPGLEDLVLMLAPDEPGTLRDDVEEKYPTATLAELTFEVDAWAQVAEGAGTLTRFIRPRDLDPELGPSED</sequence>
<protein>
    <submittedName>
        <fullName evidence="1">Histidine phosphatase family protein</fullName>
    </submittedName>
</protein>
<dbReference type="Pfam" id="PF00300">
    <property type="entry name" value="His_Phos_1"/>
    <property type="match status" value="1"/>
</dbReference>
<dbReference type="PANTHER" id="PTHR47623:SF1">
    <property type="entry name" value="OS09G0287300 PROTEIN"/>
    <property type="match status" value="1"/>
</dbReference>
<dbReference type="EMBL" id="JABULH010000005">
    <property type="protein sequence ID" value="NTS66126.1"/>
    <property type="molecule type" value="Genomic_DNA"/>
</dbReference>
<dbReference type="CDD" id="cd07067">
    <property type="entry name" value="HP_PGM_like"/>
    <property type="match status" value="1"/>
</dbReference>
<gene>
    <name evidence="1" type="ORF">HRV97_13255</name>
</gene>
<comment type="caution">
    <text evidence="1">The sequence shown here is derived from an EMBL/GenBank/DDBJ whole genome shotgun (WGS) entry which is preliminary data.</text>
</comment>
<organism evidence="1 2">
    <name type="scientific">Sphingomonas hominis</name>
    <dbReference type="NCBI Taxonomy" id="2741495"/>
    <lineage>
        <taxon>Bacteria</taxon>
        <taxon>Pseudomonadati</taxon>
        <taxon>Pseudomonadota</taxon>
        <taxon>Alphaproteobacteria</taxon>
        <taxon>Sphingomonadales</taxon>
        <taxon>Sphingomonadaceae</taxon>
        <taxon>Sphingomonas</taxon>
    </lineage>
</organism>
<dbReference type="Proteomes" id="UP000621447">
    <property type="component" value="Unassembled WGS sequence"/>
</dbReference>
<evidence type="ECO:0000313" key="1">
    <source>
        <dbReference type="EMBL" id="NTS66126.1"/>
    </source>
</evidence>